<keyword evidence="1" id="KW-0472">Membrane</keyword>
<evidence type="ECO:0000256" key="1">
    <source>
        <dbReference type="SAM" id="Phobius"/>
    </source>
</evidence>
<evidence type="ECO:0000313" key="2">
    <source>
        <dbReference type="EMBL" id="KKL18612.1"/>
    </source>
</evidence>
<proteinExistence type="predicted"/>
<keyword evidence="1" id="KW-1133">Transmembrane helix</keyword>
<feature type="non-terminal residue" evidence="2">
    <location>
        <position position="1"/>
    </location>
</feature>
<evidence type="ECO:0008006" key="3">
    <source>
        <dbReference type="Google" id="ProtNLM"/>
    </source>
</evidence>
<comment type="caution">
    <text evidence="2">The sequence shown here is derived from an EMBL/GenBank/DDBJ whole genome shotgun (WGS) entry which is preliminary data.</text>
</comment>
<name>A0A0F9BXG6_9ZZZZ</name>
<reference evidence="2" key="1">
    <citation type="journal article" date="2015" name="Nature">
        <title>Complex archaea that bridge the gap between prokaryotes and eukaryotes.</title>
        <authorList>
            <person name="Spang A."/>
            <person name="Saw J.H."/>
            <person name="Jorgensen S.L."/>
            <person name="Zaremba-Niedzwiedzka K."/>
            <person name="Martijn J."/>
            <person name="Lind A.E."/>
            <person name="van Eijk R."/>
            <person name="Schleper C."/>
            <person name="Guy L."/>
            <person name="Ettema T.J."/>
        </authorList>
    </citation>
    <scope>NUCLEOTIDE SEQUENCE</scope>
</reference>
<dbReference type="Gene3D" id="1.10.510.10">
    <property type="entry name" value="Transferase(Phosphotransferase) domain 1"/>
    <property type="match status" value="1"/>
</dbReference>
<keyword evidence="1" id="KW-0812">Transmembrane</keyword>
<accession>A0A0F9BXG6</accession>
<organism evidence="2">
    <name type="scientific">marine sediment metagenome</name>
    <dbReference type="NCBI Taxonomy" id="412755"/>
    <lineage>
        <taxon>unclassified sequences</taxon>
        <taxon>metagenomes</taxon>
        <taxon>ecological metagenomes</taxon>
    </lineage>
</organism>
<dbReference type="InterPro" id="IPR011009">
    <property type="entry name" value="Kinase-like_dom_sf"/>
</dbReference>
<feature type="transmembrane region" description="Helical" evidence="1">
    <location>
        <begin position="99"/>
        <end position="121"/>
    </location>
</feature>
<dbReference type="AlphaFoldDB" id="A0A0F9BXG6"/>
<gene>
    <name evidence="2" type="ORF">LCGC14_2473770</name>
</gene>
<sequence>GEPPFQAPSAIELLSKHEIEPAPSVRSMRREVPQQVSDLLDRMLAKNPKDRPQSPSEIAKALLPYIMAKRAARPVESVGDERIAGDAALARFKAVVARVALTPAVMLPLVTVLVFLLVLWLF</sequence>
<protein>
    <recommendedName>
        <fullName evidence="3">Protein kinase domain-containing protein</fullName>
    </recommendedName>
</protein>
<dbReference type="SUPFAM" id="SSF56112">
    <property type="entry name" value="Protein kinase-like (PK-like)"/>
    <property type="match status" value="1"/>
</dbReference>
<dbReference type="EMBL" id="LAZR01038803">
    <property type="protein sequence ID" value="KKL18612.1"/>
    <property type="molecule type" value="Genomic_DNA"/>
</dbReference>